<evidence type="ECO:0000313" key="3">
    <source>
        <dbReference type="Proteomes" id="UP000183760"/>
    </source>
</evidence>
<keyword evidence="3" id="KW-1185">Reference proteome</keyword>
<proteinExistence type="predicted"/>
<dbReference type="Proteomes" id="UP000183760">
    <property type="component" value="Unassembled WGS sequence"/>
</dbReference>
<comment type="caution">
    <text evidence="2">The sequence shown here is derived from an EMBL/GenBank/DDBJ whole genome shotgun (WGS) entry which is preliminary data.</text>
</comment>
<evidence type="ECO:0000256" key="1">
    <source>
        <dbReference type="SAM" id="MobiDB-lite"/>
    </source>
</evidence>
<organism evidence="2 3">
    <name type="scientific">Myxococcus fulvus</name>
    <dbReference type="NCBI Taxonomy" id="33"/>
    <lineage>
        <taxon>Bacteria</taxon>
        <taxon>Pseudomonadati</taxon>
        <taxon>Myxococcota</taxon>
        <taxon>Myxococcia</taxon>
        <taxon>Myxococcales</taxon>
        <taxon>Cystobacterineae</taxon>
        <taxon>Myxococcaceae</taxon>
        <taxon>Myxococcus</taxon>
    </lineage>
</organism>
<dbReference type="EMBL" id="FOIB01000001">
    <property type="protein sequence ID" value="SES95968.1"/>
    <property type="molecule type" value="Genomic_DNA"/>
</dbReference>
<protein>
    <submittedName>
        <fullName evidence="2">Uncharacterized protein</fullName>
    </submittedName>
</protein>
<dbReference type="RefSeq" id="WP_143096932.1">
    <property type="nucleotide sequence ID" value="NZ_BJXR01000012.1"/>
</dbReference>
<feature type="compositionally biased region" description="Polar residues" evidence="1">
    <location>
        <begin position="1"/>
        <end position="10"/>
    </location>
</feature>
<feature type="compositionally biased region" description="Basic residues" evidence="1">
    <location>
        <begin position="54"/>
        <end position="63"/>
    </location>
</feature>
<gene>
    <name evidence="2" type="ORF">SAMN05443572_101690</name>
</gene>
<reference evidence="2 3" key="1">
    <citation type="submission" date="2016-10" db="EMBL/GenBank/DDBJ databases">
        <authorList>
            <person name="Varghese N."/>
            <person name="Submissions S."/>
        </authorList>
    </citation>
    <scope>NUCLEOTIDE SEQUENCE [LARGE SCALE GENOMIC DNA]</scope>
    <source>
        <strain evidence="2 3">DSM 16525</strain>
    </source>
</reference>
<name>A0ABY1BWZ7_MYXFU</name>
<sequence>MWSTTSSNWDSGPARRRLLGRLRRPTRLEGQGEAAMTSGLLEVLGERHQTPRGPGKRWRRSALRTHEPRDDDEEAVDFDEAIASW</sequence>
<accession>A0ABY1BWZ7</accession>
<evidence type="ECO:0000313" key="2">
    <source>
        <dbReference type="EMBL" id="SES95968.1"/>
    </source>
</evidence>
<feature type="compositionally biased region" description="Basic residues" evidence="1">
    <location>
        <begin position="14"/>
        <end position="25"/>
    </location>
</feature>
<feature type="region of interest" description="Disordered" evidence="1">
    <location>
        <begin position="1"/>
        <end position="78"/>
    </location>
</feature>